<protein>
    <submittedName>
        <fullName evidence="2">Uncharacterized protein</fullName>
    </submittedName>
</protein>
<accession>A0A7J0E004</accession>
<feature type="compositionally biased region" description="Polar residues" evidence="1">
    <location>
        <begin position="41"/>
        <end position="50"/>
    </location>
</feature>
<evidence type="ECO:0000256" key="1">
    <source>
        <dbReference type="SAM" id="MobiDB-lite"/>
    </source>
</evidence>
<comment type="caution">
    <text evidence="2">The sequence shown here is derived from an EMBL/GenBank/DDBJ whole genome shotgun (WGS) entry which is preliminary data.</text>
</comment>
<evidence type="ECO:0000313" key="2">
    <source>
        <dbReference type="EMBL" id="GFS45866.1"/>
    </source>
</evidence>
<gene>
    <name evidence="2" type="ORF">Acr_00g0098670</name>
</gene>
<dbReference type="AlphaFoldDB" id="A0A7J0E004"/>
<reference evidence="3" key="1">
    <citation type="submission" date="2019-07" db="EMBL/GenBank/DDBJ databases">
        <title>De Novo Assembly of kiwifruit Actinidia rufa.</title>
        <authorList>
            <person name="Sugita-Konishi S."/>
            <person name="Sato K."/>
            <person name="Mori E."/>
            <person name="Abe Y."/>
            <person name="Kisaki G."/>
            <person name="Hamano K."/>
            <person name="Suezawa K."/>
            <person name="Otani M."/>
            <person name="Fukuda T."/>
            <person name="Manabe T."/>
            <person name="Gomi K."/>
            <person name="Tabuchi M."/>
            <person name="Akimitsu K."/>
            <person name="Kataoka I."/>
        </authorList>
    </citation>
    <scope>NUCLEOTIDE SEQUENCE [LARGE SCALE GENOMIC DNA]</scope>
    <source>
        <strain evidence="3">cv. Fuchu</strain>
    </source>
</reference>
<dbReference type="EMBL" id="BJWL01000455">
    <property type="protein sequence ID" value="GFS45866.1"/>
    <property type="molecule type" value="Genomic_DNA"/>
</dbReference>
<organism evidence="2 3">
    <name type="scientific">Actinidia rufa</name>
    <dbReference type="NCBI Taxonomy" id="165716"/>
    <lineage>
        <taxon>Eukaryota</taxon>
        <taxon>Viridiplantae</taxon>
        <taxon>Streptophyta</taxon>
        <taxon>Embryophyta</taxon>
        <taxon>Tracheophyta</taxon>
        <taxon>Spermatophyta</taxon>
        <taxon>Magnoliopsida</taxon>
        <taxon>eudicotyledons</taxon>
        <taxon>Gunneridae</taxon>
        <taxon>Pentapetalae</taxon>
        <taxon>asterids</taxon>
        <taxon>Ericales</taxon>
        <taxon>Actinidiaceae</taxon>
        <taxon>Actinidia</taxon>
    </lineage>
</organism>
<keyword evidence="3" id="KW-1185">Reference proteome</keyword>
<sequence length="90" mass="9913">MDFRVPDNEVERSPRVIGTMVAETPQRDPIGEISVSNVLKEGTSNEITTPSKKDANKVDKPQREGREAIPILGWPCVGSPLTCLRGPLMR</sequence>
<feature type="region of interest" description="Disordered" evidence="1">
    <location>
        <begin position="41"/>
        <end position="62"/>
    </location>
</feature>
<proteinExistence type="predicted"/>
<evidence type="ECO:0000313" key="3">
    <source>
        <dbReference type="Proteomes" id="UP000585474"/>
    </source>
</evidence>
<dbReference type="Proteomes" id="UP000585474">
    <property type="component" value="Unassembled WGS sequence"/>
</dbReference>
<name>A0A7J0E004_9ERIC</name>
<feature type="compositionally biased region" description="Basic and acidic residues" evidence="1">
    <location>
        <begin position="51"/>
        <end position="62"/>
    </location>
</feature>